<proteinExistence type="predicted"/>
<evidence type="ECO:0000256" key="1">
    <source>
        <dbReference type="SAM" id="Phobius"/>
    </source>
</evidence>
<gene>
    <name evidence="2" type="ORF">LPQ35_07335</name>
</gene>
<keyword evidence="1" id="KW-0812">Transmembrane</keyword>
<accession>A0ABZ3H0K4</accession>
<keyword evidence="1" id="KW-1133">Transmembrane helix</keyword>
<protein>
    <recommendedName>
        <fullName evidence="4">DUF4064 domain-containing protein</fullName>
    </recommendedName>
</protein>
<organism evidence="2 3">
    <name type="scientific">Geoglobus acetivorans</name>
    <dbReference type="NCBI Taxonomy" id="565033"/>
    <lineage>
        <taxon>Archaea</taxon>
        <taxon>Methanobacteriati</taxon>
        <taxon>Methanobacteriota</taxon>
        <taxon>Archaeoglobi</taxon>
        <taxon>Archaeoglobales</taxon>
        <taxon>Archaeoglobaceae</taxon>
        <taxon>Geoglobus</taxon>
    </lineage>
</organism>
<feature type="transmembrane region" description="Helical" evidence="1">
    <location>
        <begin position="6"/>
        <end position="29"/>
    </location>
</feature>
<keyword evidence="3" id="KW-1185">Reference proteome</keyword>
<name>A0ABZ3H0K4_GEOAI</name>
<evidence type="ECO:0008006" key="4">
    <source>
        <dbReference type="Google" id="ProtNLM"/>
    </source>
</evidence>
<evidence type="ECO:0000313" key="2">
    <source>
        <dbReference type="EMBL" id="XAT63068.1"/>
    </source>
</evidence>
<feature type="transmembrane region" description="Helical" evidence="1">
    <location>
        <begin position="57"/>
        <end position="81"/>
    </location>
</feature>
<dbReference type="Proteomes" id="UP001492541">
    <property type="component" value="Chromosome"/>
</dbReference>
<reference evidence="2 3" key="1">
    <citation type="submission" date="2021-11" db="EMBL/GenBank/DDBJ databases">
        <title>Whole genome of Geoglobus acetivorans.</title>
        <authorList>
            <person name="Liu D."/>
        </authorList>
    </citation>
    <scope>NUCLEOTIDE SEQUENCE [LARGE SCALE GENOMIC DNA]</scope>
    <source>
        <strain evidence="2 3">SBH6</strain>
    </source>
</reference>
<keyword evidence="1" id="KW-0472">Membrane</keyword>
<dbReference type="EMBL" id="CP087714">
    <property type="protein sequence ID" value="XAT63068.1"/>
    <property type="molecule type" value="Genomic_DNA"/>
</dbReference>
<evidence type="ECO:0000313" key="3">
    <source>
        <dbReference type="Proteomes" id="UP001492541"/>
    </source>
</evidence>
<dbReference type="RefSeq" id="WP_193808219.1">
    <property type="nucleotide sequence ID" value="NZ_CP087714.1"/>
</dbReference>
<sequence length="150" mass="16684">MKTGIVIVSVFMLTMFSVSAYIAMTVALTKEDFIREFEKSVNSVGYEMPENIDTDQIANAFIVSSAVFSLLYLLSGIGLLLRRSWGRNVAVIVSVFHLMYGLISLGMISISLPNLAIGAGLLFYLTRPQIKSEFEKTVSIEERILGKEFE</sequence>
<dbReference type="GeneID" id="90449490"/>